<evidence type="ECO:0000256" key="2">
    <source>
        <dbReference type="ARBA" id="ARBA00010447"/>
    </source>
</evidence>
<accession>A0A154BPB5</accession>
<gene>
    <name evidence="8" type="ORF">AXX12_10980</name>
</gene>
<comment type="cofactor">
    <cofactor evidence="1 6">
        <name>pyridoxal 5'-phosphate</name>
        <dbReference type="ChEBI" id="CHEBI:597326"/>
    </cofactor>
</comment>
<dbReference type="InterPro" id="IPR020578">
    <property type="entry name" value="Aminotrans_V_PyrdxlP_BS"/>
</dbReference>
<dbReference type="InterPro" id="IPR015422">
    <property type="entry name" value="PyrdxlP-dep_Trfase_small"/>
</dbReference>
<dbReference type="InterPro" id="IPR010969">
    <property type="entry name" value="Cys_dSase-rel_unknwn_funct"/>
</dbReference>
<dbReference type="InterPro" id="IPR016454">
    <property type="entry name" value="Cysteine_dSase"/>
</dbReference>
<reference evidence="8 9" key="1">
    <citation type="submission" date="2016-02" db="EMBL/GenBank/DDBJ databases">
        <title>Anaerosporomusa subterraneum gen. nov., sp. nov., a spore-forming obligate anaerobe isolated from saprolite.</title>
        <authorList>
            <person name="Choi J.K."/>
            <person name="Shah M."/>
            <person name="Yee N."/>
        </authorList>
    </citation>
    <scope>NUCLEOTIDE SEQUENCE [LARGE SCALE GENOMIC DNA]</scope>
    <source>
        <strain evidence="8 9">RU4</strain>
    </source>
</reference>
<evidence type="ECO:0000313" key="9">
    <source>
        <dbReference type="Proteomes" id="UP000076268"/>
    </source>
</evidence>
<dbReference type="InterPro" id="IPR000192">
    <property type="entry name" value="Aminotrans_V_dom"/>
</dbReference>
<dbReference type="AlphaFoldDB" id="A0A154BPB5"/>
<evidence type="ECO:0000256" key="3">
    <source>
        <dbReference type="ARBA" id="ARBA00012239"/>
    </source>
</evidence>
<dbReference type="InterPro" id="IPR015421">
    <property type="entry name" value="PyrdxlP-dep_Trfase_major"/>
</dbReference>
<proteinExistence type="inferred from homology"/>
<dbReference type="EMBL" id="LSGP01000020">
    <property type="protein sequence ID" value="KYZ75725.1"/>
    <property type="molecule type" value="Genomic_DNA"/>
</dbReference>
<dbReference type="Pfam" id="PF00266">
    <property type="entry name" value="Aminotran_5"/>
    <property type="match status" value="1"/>
</dbReference>
<keyword evidence="4" id="KW-0663">Pyridoxal phosphate</keyword>
<comment type="catalytic activity">
    <reaction evidence="5">
        <text>(sulfur carrier)-H + L-cysteine = (sulfur carrier)-SH + L-alanine</text>
        <dbReference type="Rhea" id="RHEA:43892"/>
        <dbReference type="Rhea" id="RHEA-COMP:14737"/>
        <dbReference type="Rhea" id="RHEA-COMP:14739"/>
        <dbReference type="ChEBI" id="CHEBI:29917"/>
        <dbReference type="ChEBI" id="CHEBI:35235"/>
        <dbReference type="ChEBI" id="CHEBI:57972"/>
        <dbReference type="ChEBI" id="CHEBI:64428"/>
        <dbReference type="EC" id="2.8.1.7"/>
    </reaction>
</comment>
<dbReference type="InterPro" id="IPR015424">
    <property type="entry name" value="PyrdxlP-dep_Trfase"/>
</dbReference>
<dbReference type="PANTHER" id="PTHR43586">
    <property type="entry name" value="CYSTEINE DESULFURASE"/>
    <property type="match status" value="1"/>
</dbReference>
<evidence type="ECO:0000256" key="5">
    <source>
        <dbReference type="ARBA" id="ARBA00050776"/>
    </source>
</evidence>
<comment type="similarity">
    <text evidence="2">Belongs to the class-V pyridoxal-phosphate-dependent aminotransferase family. Csd subfamily.</text>
</comment>
<feature type="domain" description="Aminotransferase class V" evidence="7">
    <location>
        <begin position="2"/>
        <end position="367"/>
    </location>
</feature>
<evidence type="ECO:0000256" key="6">
    <source>
        <dbReference type="RuleBase" id="RU004504"/>
    </source>
</evidence>
<dbReference type="STRING" id="1794912.AXX12_10980"/>
<dbReference type="Gene3D" id="3.40.640.10">
    <property type="entry name" value="Type I PLP-dependent aspartate aminotransferase-like (Major domain)"/>
    <property type="match status" value="1"/>
</dbReference>
<dbReference type="SUPFAM" id="SSF53383">
    <property type="entry name" value="PLP-dependent transferases"/>
    <property type="match status" value="1"/>
</dbReference>
<evidence type="ECO:0000256" key="4">
    <source>
        <dbReference type="ARBA" id="ARBA00022898"/>
    </source>
</evidence>
<evidence type="ECO:0000313" key="8">
    <source>
        <dbReference type="EMBL" id="KYZ75725.1"/>
    </source>
</evidence>
<dbReference type="NCBIfam" id="TIGR01977">
    <property type="entry name" value="am_tr_V_EF2568"/>
    <property type="match status" value="1"/>
</dbReference>
<dbReference type="Proteomes" id="UP000076268">
    <property type="component" value="Unassembled WGS sequence"/>
</dbReference>
<name>A0A154BPB5_ANASB</name>
<evidence type="ECO:0000259" key="7">
    <source>
        <dbReference type="Pfam" id="PF00266"/>
    </source>
</evidence>
<keyword evidence="9" id="KW-1185">Reference proteome</keyword>
<evidence type="ECO:0000256" key="1">
    <source>
        <dbReference type="ARBA" id="ARBA00001933"/>
    </source>
</evidence>
<organism evidence="8 9">
    <name type="scientific">Anaerosporomusa subterranea</name>
    <dbReference type="NCBI Taxonomy" id="1794912"/>
    <lineage>
        <taxon>Bacteria</taxon>
        <taxon>Bacillati</taxon>
        <taxon>Bacillota</taxon>
        <taxon>Negativicutes</taxon>
        <taxon>Acetonemataceae</taxon>
        <taxon>Anaerosporomusa</taxon>
    </lineage>
</organism>
<dbReference type="EC" id="2.8.1.7" evidence="3"/>
<dbReference type="GO" id="GO:0031071">
    <property type="term" value="F:cysteine desulfurase activity"/>
    <property type="evidence" value="ECO:0007669"/>
    <property type="project" value="UniProtKB-EC"/>
</dbReference>
<dbReference type="PIRSF" id="PIRSF005572">
    <property type="entry name" value="NifS"/>
    <property type="match status" value="1"/>
</dbReference>
<dbReference type="OrthoDB" id="9804366at2"/>
<dbReference type="Gene3D" id="3.90.1150.10">
    <property type="entry name" value="Aspartate Aminotransferase, domain 1"/>
    <property type="match status" value="1"/>
</dbReference>
<dbReference type="PROSITE" id="PS00595">
    <property type="entry name" value="AA_TRANSFER_CLASS_5"/>
    <property type="match status" value="1"/>
</dbReference>
<protein>
    <recommendedName>
        <fullName evidence="3">cysteine desulfurase</fullName>
        <ecNumber evidence="3">2.8.1.7</ecNumber>
    </recommendedName>
</protein>
<comment type="caution">
    <text evidence="8">The sequence shown here is derived from an EMBL/GenBank/DDBJ whole genome shotgun (WGS) entry which is preliminary data.</text>
</comment>
<dbReference type="PANTHER" id="PTHR43586:SF4">
    <property type="entry name" value="ISOPENICILLIN N EPIMERASE"/>
    <property type="match status" value="1"/>
</dbReference>
<sequence length="378" mass="39950">MIYLDNAATSWPKPEAVYQAVDSCLRSVGGSPGRGGHSMAMLAGRTLFEAREEIAALWGVTDSSRISFTANATDAINTALAGCITAGDTVVTTSMEHNAVARPLRYLETKGIKLRIIPCQSDGSLPLDLLKAALADSPKALVMAHASNVTGGIMPLEDVSTLLPKGTLFIVDAAQTAGVEHIQVEALGIDLLAASGHKGLLGPQGTGCLYVKPGLKLKPYRYGGTGSVSESDIQPDFMPDCLESGTQNTPGIAGLREGVRFIRATGIEKVAAQEKEFAVVLARALQSMDGVRVLGWSNPKLQTAVVSAVFSRFDSGWFAQRLAEEYGIASRAGLQCAPWAHRTLGTLASGVVRFSPGFFNSSQEIEQTIKACRALLKT</sequence>
<dbReference type="RefSeq" id="WP_066243402.1">
    <property type="nucleotide sequence ID" value="NZ_LSGP01000020.1"/>
</dbReference>